<keyword evidence="4 12" id="KW-0812">Transmembrane</keyword>
<feature type="active site" evidence="8">
    <location>
        <position position="461"/>
    </location>
</feature>
<dbReference type="Proteomes" id="UP000515151">
    <property type="component" value="Chromosome 1"/>
</dbReference>
<evidence type="ECO:0000256" key="9">
    <source>
        <dbReference type="PIRSR" id="PIRSR605150-2"/>
    </source>
</evidence>
<dbReference type="OrthoDB" id="72851at2759"/>
<dbReference type="GeneID" id="116210764"/>
<feature type="binding site" evidence="10">
    <location>
        <position position="320"/>
    </location>
    <ligand>
        <name>Mn(2+)</name>
        <dbReference type="ChEBI" id="CHEBI:29035"/>
    </ligand>
</feature>
<feature type="region of interest" description="Disordered" evidence="11">
    <location>
        <begin position="1"/>
        <end position="22"/>
    </location>
</feature>
<dbReference type="PANTHER" id="PTHR13301">
    <property type="entry name" value="X-BOX TRANSCRIPTION FACTOR-RELATED"/>
    <property type="match status" value="1"/>
</dbReference>
<feature type="transmembrane region" description="Helical" evidence="12">
    <location>
        <begin position="32"/>
        <end position="49"/>
    </location>
</feature>
<dbReference type="GO" id="GO:0016760">
    <property type="term" value="F:cellulose synthase (UDP-forming) activity"/>
    <property type="evidence" value="ECO:0007669"/>
    <property type="project" value="InterPro"/>
</dbReference>
<dbReference type="GO" id="GO:0030244">
    <property type="term" value="P:cellulose biosynthetic process"/>
    <property type="evidence" value="ECO:0007669"/>
    <property type="project" value="InterPro"/>
</dbReference>
<feature type="binding site" evidence="9">
    <location>
        <position position="125"/>
    </location>
    <ligand>
        <name>UDP-alpha-D-glucose</name>
        <dbReference type="ChEBI" id="CHEBI:58885"/>
    </ligand>
</feature>
<keyword evidence="13" id="KW-1185">Reference proteome</keyword>
<dbReference type="GO" id="GO:0016020">
    <property type="term" value="C:membrane"/>
    <property type="evidence" value="ECO:0007669"/>
    <property type="project" value="InterPro"/>
</dbReference>
<feature type="transmembrane region" description="Helical" evidence="12">
    <location>
        <begin position="658"/>
        <end position="680"/>
    </location>
</feature>
<evidence type="ECO:0000256" key="10">
    <source>
        <dbReference type="PIRSR" id="PIRSR605150-3"/>
    </source>
</evidence>
<organism evidence="13 14">
    <name type="scientific">Punica granatum</name>
    <name type="common">Pomegranate</name>
    <dbReference type="NCBI Taxonomy" id="22663"/>
    <lineage>
        <taxon>Eukaryota</taxon>
        <taxon>Viridiplantae</taxon>
        <taxon>Streptophyta</taxon>
        <taxon>Embryophyta</taxon>
        <taxon>Tracheophyta</taxon>
        <taxon>Spermatophyta</taxon>
        <taxon>Magnoliopsida</taxon>
        <taxon>eudicotyledons</taxon>
        <taxon>Gunneridae</taxon>
        <taxon>Pentapetalae</taxon>
        <taxon>rosids</taxon>
        <taxon>malvids</taxon>
        <taxon>Myrtales</taxon>
        <taxon>Lythraceae</taxon>
        <taxon>Punica</taxon>
    </lineage>
</organism>
<feature type="binding site" evidence="9">
    <location>
        <position position="124"/>
    </location>
    <ligand>
        <name>UDP-alpha-D-glucose</name>
        <dbReference type="ChEBI" id="CHEBI:58885"/>
    </ligand>
</feature>
<feature type="transmembrane region" description="Helical" evidence="12">
    <location>
        <begin position="687"/>
        <end position="708"/>
    </location>
</feature>
<feature type="binding site" evidence="9">
    <location>
        <position position="154"/>
    </location>
    <ligand>
        <name>UDP-alpha-D-glucose</name>
        <dbReference type="ChEBI" id="CHEBI:58885"/>
    </ligand>
</feature>
<evidence type="ECO:0000256" key="8">
    <source>
        <dbReference type="PIRSR" id="PIRSR605150-1"/>
    </source>
</evidence>
<accession>A0A6P8DTB1</accession>
<dbReference type="InterPro" id="IPR029044">
    <property type="entry name" value="Nucleotide-diphossugar_trans"/>
</dbReference>
<evidence type="ECO:0000313" key="14">
    <source>
        <dbReference type="RefSeq" id="XP_031400672.1"/>
    </source>
</evidence>
<feature type="transmembrane region" description="Helical" evidence="12">
    <location>
        <begin position="572"/>
        <end position="592"/>
    </location>
</feature>
<reference evidence="14" key="2">
    <citation type="submission" date="2025-08" db="UniProtKB">
        <authorList>
            <consortium name="RefSeq"/>
        </authorList>
    </citation>
    <scope>IDENTIFICATION</scope>
    <source>
        <tissue evidence="14">Leaf</tissue>
    </source>
</reference>
<dbReference type="GO" id="GO:0012505">
    <property type="term" value="C:endomembrane system"/>
    <property type="evidence" value="ECO:0007669"/>
    <property type="project" value="UniProtKB-SubCell"/>
</dbReference>
<evidence type="ECO:0000256" key="1">
    <source>
        <dbReference type="ARBA" id="ARBA00004127"/>
    </source>
</evidence>
<dbReference type="Pfam" id="PF03552">
    <property type="entry name" value="Cellulose_synt"/>
    <property type="match status" value="2"/>
</dbReference>
<feature type="transmembrane region" description="Helical" evidence="12">
    <location>
        <begin position="533"/>
        <end position="552"/>
    </location>
</feature>
<keyword evidence="6 12" id="KW-0472">Membrane</keyword>
<evidence type="ECO:0000256" key="5">
    <source>
        <dbReference type="ARBA" id="ARBA00022989"/>
    </source>
</evidence>
<evidence type="ECO:0000256" key="12">
    <source>
        <dbReference type="SAM" id="Phobius"/>
    </source>
</evidence>
<feature type="transmembrane region" description="Helical" evidence="12">
    <location>
        <begin position="61"/>
        <end position="84"/>
    </location>
</feature>
<feature type="transmembrane region" description="Helical" evidence="12">
    <location>
        <begin position="728"/>
        <end position="747"/>
    </location>
</feature>
<sequence length="748" mass="83341">MEIGSRRNMVSSENSPPLNSVTPLRRRTANRIYALIYASALLALFYRHVRQLLLLRFTTPVPVAAATLSLFVADSVLAFMWCTTQSFRVYPIRRTEYVENIPKVLKEEDFPALDVFVCTADPYKEPPIGVVNTALSVLAYDYPADKLSVYLSDDGRSELTLFAFMEAAKFAAHWLPFCRENKVVDRSPEDYFRSNRSIGSETERIKSVTFGLQVMYEGMKVRIENVVAKGEAGKEFIEKERQALSPCTDAVTGQSHPPVIQVLVDNSQDRDIAGNGMPNLIYVSRGKSRTAPNNFKAGALNALVRVSAVMTNAPVVLTLDCDMRSNDPVTPRRVLCYLADPNLDQSKLAYVQFPQIFQGLDRDDIYASSFRSGFQMNPMGMKNGPDYFGTGCFFRRRALFGCPMAIVQLEIPELSADHVVERPIQSRENMELAHHVASGDYENMTNWGSKVGFRYGSLVEDYFTSYQLHCKGWKSIYCHPNRPAFLGDAPTSLIDMLNQLKRWVVGLHEVTFSRYSVVTYGFRFLGLLMGLSYAHYALWPMWAIPIVVYSVVPQLALINALPVFPMLSGPWSLLYIFLFLGAYSQDLVEFLLSGNGATVRQWWNDQRICLVRGLTCLLIGSLEFGLKCLSISIGGFSVTSKATNDEQRKMYEQGVFDFGASSLMFVPLSVAALVNFIAFARGLALSLAGALAVESLALQVLLASFGVVNGWPLYEAMFFRSDKGRLPTNITLASAFVAALLCAAAFLA</sequence>
<gene>
    <name evidence="14" type="primary">LOC116210764</name>
</gene>
<name>A0A6P8DTB1_PUNGR</name>
<evidence type="ECO:0000256" key="2">
    <source>
        <dbReference type="ARBA" id="ARBA00022676"/>
    </source>
</evidence>
<evidence type="ECO:0000256" key="7">
    <source>
        <dbReference type="ARBA" id="ARBA00023316"/>
    </source>
</evidence>
<dbReference type="Gene3D" id="3.90.550.10">
    <property type="entry name" value="Spore Coat Polysaccharide Biosynthesis Protein SpsA, Chain A"/>
    <property type="match status" value="2"/>
</dbReference>
<keyword evidence="7" id="KW-0961">Cell wall biogenesis/degradation</keyword>
<feature type="active site" evidence="8">
    <location>
        <position position="154"/>
    </location>
</feature>
<evidence type="ECO:0000256" key="4">
    <source>
        <dbReference type="ARBA" id="ARBA00022692"/>
    </source>
</evidence>
<keyword evidence="3" id="KW-0808">Transferase</keyword>
<dbReference type="AlphaFoldDB" id="A0A6P8DTB1"/>
<dbReference type="RefSeq" id="XP_031400672.1">
    <property type="nucleotide sequence ID" value="XM_031544812.1"/>
</dbReference>
<dbReference type="GO" id="GO:0071555">
    <property type="term" value="P:cell wall organization"/>
    <property type="evidence" value="ECO:0007669"/>
    <property type="project" value="UniProtKB-KW"/>
</dbReference>
<comment type="subcellular location">
    <subcellularLocation>
        <location evidence="1">Endomembrane system</location>
        <topology evidence="1">Multi-pass membrane protein</topology>
    </subcellularLocation>
</comment>
<keyword evidence="2" id="KW-0328">Glycosyltransferase</keyword>
<dbReference type="SUPFAM" id="SSF53448">
    <property type="entry name" value="Nucleotide-diphospho-sugar transferases"/>
    <property type="match status" value="1"/>
</dbReference>
<protein>
    <submittedName>
        <fullName evidence="14">Cellulose synthase-like protein G3 isoform X1</fullName>
    </submittedName>
</protein>
<evidence type="ECO:0000313" key="13">
    <source>
        <dbReference type="Proteomes" id="UP000515151"/>
    </source>
</evidence>
<evidence type="ECO:0000256" key="11">
    <source>
        <dbReference type="SAM" id="MobiDB-lite"/>
    </source>
</evidence>
<feature type="compositionally biased region" description="Polar residues" evidence="11">
    <location>
        <begin position="8"/>
        <end position="22"/>
    </location>
</feature>
<evidence type="ECO:0000256" key="3">
    <source>
        <dbReference type="ARBA" id="ARBA00022679"/>
    </source>
</evidence>
<feature type="binding site" evidence="10">
    <location>
        <position position="296"/>
    </location>
    <ligand>
        <name>Mn(2+)</name>
        <dbReference type="ChEBI" id="CHEBI:29035"/>
    </ligand>
</feature>
<keyword evidence="5 12" id="KW-1133">Transmembrane helix</keyword>
<evidence type="ECO:0000256" key="6">
    <source>
        <dbReference type="ARBA" id="ARBA00023136"/>
    </source>
</evidence>
<dbReference type="InterPro" id="IPR005150">
    <property type="entry name" value="Cellulose_synth"/>
</dbReference>
<reference evidence="13" key="1">
    <citation type="journal article" date="2020" name="Plant Biotechnol. J.">
        <title>The pomegranate (Punica granatum L.) draft genome dissects genetic divergence between soft- and hard-seeded cultivars.</title>
        <authorList>
            <person name="Luo X."/>
            <person name="Li H."/>
            <person name="Wu Z."/>
            <person name="Yao W."/>
            <person name="Zhao P."/>
            <person name="Cao D."/>
            <person name="Yu H."/>
            <person name="Li K."/>
            <person name="Poudel K."/>
            <person name="Zhao D."/>
            <person name="Zhang F."/>
            <person name="Xia X."/>
            <person name="Chen L."/>
            <person name="Wang Q."/>
            <person name="Jing D."/>
            <person name="Cao S."/>
        </authorList>
    </citation>
    <scope>NUCLEOTIDE SEQUENCE [LARGE SCALE GENOMIC DNA]</scope>
    <source>
        <strain evidence="13">cv. Tunisia</strain>
    </source>
</reference>
<proteinExistence type="predicted"/>